<keyword evidence="2" id="KW-1185">Reference proteome</keyword>
<evidence type="ECO:0000313" key="1">
    <source>
        <dbReference type="EMBL" id="CAC5426669.1"/>
    </source>
</evidence>
<dbReference type="Gene3D" id="3.30.559.30">
    <property type="entry name" value="Nonribosomal peptide synthetase, condensation domain"/>
    <property type="match status" value="1"/>
</dbReference>
<dbReference type="Pfam" id="PF07247">
    <property type="entry name" value="AATase"/>
    <property type="match status" value="1"/>
</dbReference>
<protein>
    <recommendedName>
        <fullName evidence="3">Condensation domain-containing protein</fullName>
    </recommendedName>
</protein>
<reference evidence="1 2" key="1">
    <citation type="submission" date="2020-06" db="EMBL/GenBank/DDBJ databases">
        <authorList>
            <person name="Li R."/>
            <person name="Bekaert M."/>
        </authorList>
    </citation>
    <scope>NUCLEOTIDE SEQUENCE [LARGE SCALE GENOMIC DNA]</scope>
    <source>
        <strain evidence="2">wild</strain>
    </source>
</reference>
<sequence>MDMYSLSGTMRCVFFPLIFHFRRKHTHLFRTRENNMEGQKTGVNKQVVARQTMSEKNLRPYSQTNPQNSRTLGLLETIYHTYTCREIDVIPVYFKMSTKHPVTRHHVQEALFTLVDEYAALRLTIVQTGRHSYKFVERKHMPVSIHEQYTNTDETILIEERLHKFDFSRGPLWKFTWLKNPTRHGENSLQYPFHFFFIFHHAISDFNQIRIIVQSLTRNILNSQRVLSTAPIYKRHLCPSIEHVIPLDFVRKVSQPNHSTKWPTCAIDTYNAAFHYEIAELQKKNISTEMCTLQLKEAESRSFFRQCKHHNVKITSAIVTAMTLSFTQLIQTALPSSTSRFVVPVEIMVDLTRYIIDDRIKQSFGSVGAIHLPFLVEMNLLDLKSKGNFWSIAQQCQTRLDQSLATGEPMKVLLRDVPLEINNQPRMGKSPFVLSISNMGSLDDIIPETCNHEIQLDDSTLCINVTVDSMPVFWTGFLTLNESVKIVVGYCNSYTSKQTTFLFINSLRELLINSS</sequence>
<dbReference type="InterPro" id="IPR052058">
    <property type="entry name" value="Alcohol_O-acetyltransferase"/>
</dbReference>
<organism evidence="1 2">
    <name type="scientific">Mytilus coruscus</name>
    <name type="common">Sea mussel</name>
    <dbReference type="NCBI Taxonomy" id="42192"/>
    <lineage>
        <taxon>Eukaryota</taxon>
        <taxon>Metazoa</taxon>
        <taxon>Spiralia</taxon>
        <taxon>Lophotrochozoa</taxon>
        <taxon>Mollusca</taxon>
        <taxon>Bivalvia</taxon>
        <taxon>Autobranchia</taxon>
        <taxon>Pteriomorphia</taxon>
        <taxon>Mytilida</taxon>
        <taxon>Mytiloidea</taxon>
        <taxon>Mytilidae</taxon>
        <taxon>Mytilinae</taxon>
        <taxon>Mytilus</taxon>
    </lineage>
</organism>
<dbReference type="InterPro" id="IPR023213">
    <property type="entry name" value="CAT-like_dom_sf"/>
</dbReference>
<accession>A0A6J8F156</accession>
<evidence type="ECO:0008006" key="3">
    <source>
        <dbReference type="Google" id="ProtNLM"/>
    </source>
</evidence>
<dbReference type="PANTHER" id="PTHR28037:SF1">
    <property type="entry name" value="ALCOHOL O-ACETYLTRANSFERASE 1-RELATED"/>
    <property type="match status" value="1"/>
</dbReference>
<dbReference type="PANTHER" id="PTHR28037">
    <property type="entry name" value="ALCOHOL O-ACETYLTRANSFERASE 1-RELATED"/>
    <property type="match status" value="1"/>
</dbReference>
<dbReference type="OrthoDB" id="6097357at2759"/>
<dbReference type="AlphaFoldDB" id="A0A6J8F156"/>
<dbReference type="Proteomes" id="UP000507470">
    <property type="component" value="Unassembled WGS sequence"/>
</dbReference>
<dbReference type="Gene3D" id="3.30.559.10">
    <property type="entry name" value="Chloramphenicol acetyltransferase-like domain"/>
    <property type="match status" value="1"/>
</dbReference>
<dbReference type="SUPFAM" id="SSF52777">
    <property type="entry name" value="CoA-dependent acyltransferases"/>
    <property type="match status" value="1"/>
</dbReference>
<proteinExistence type="predicted"/>
<name>A0A6J8F156_MYTCO</name>
<gene>
    <name evidence="1" type="ORF">MCOR_58356</name>
</gene>
<dbReference type="EMBL" id="CACVKT020010439">
    <property type="protein sequence ID" value="CAC5426669.1"/>
    <property type="molecule type" value="Genomic_DNA"/>
</dbReference>
<dbReference type="InterPro" id="IPR010828">
    <property type="entry name" value="Atf2/Sli1-like"/>
</dbReference>
<evidence type="ECO:0000313" key="2">
    <source>
        <dbReference type="Proteomes" id="UP000507470"/>
    </source>
</evidence>